<dbReference type="STRING" id="428992.SAMN05216272_111117"/>
<accession>A0A1G8LF36</accession>
<keyword evidence="3" id="KW-1185">Reference proteome</keyword>
<evidence type="ECO:0000256" key="1">
    <source>
        <dbReference type="SAM" id="MobiDB-lite"/>
    </source>
</evidence>
<dbReference type="Proteomes" id="UP000199636">
    <property type="component" value="Unassembled WGS sequence"/>
</dbReference>
<reference evidence="3" key="1">
    <citation type="submission" date="2016-10" db="EMBL/GenBank/DDBJ databases">
        <authorList>
            <person name="Varghese N."/>
            <person name="Submissions S."/>
        </authorList>
    </citation>
    <scope>NUCLEOTIDE SEQUENCE [LARGE SCALE GENOMIC DNA]</scope>
    <source>
        <strain evidence="3">CCM 7469</strain>
    </source>
</reference>
<evidence type="ECO:0000313" key="3">
    <source>
        <dbReference type="Proteomes" id="UP000199636"/>
    </source>
</evidence>
<evidence type="ECO:0000313" key="2">
    <source>
        <dbReference type="EMBL" id="SDI54309.1"/>
    </source>
</evidence>
<dbReference type="AlphaFoldDB" id="A0A1G8LF36"/>
<dbReference type="EMBL" id="FNDS01000011">
    <property type="protein sequence ID" value="SDI54309.1"/>
    <property type="molecule type" value="Genomic_DNA"/>
</dbReference>
<protein>
    <submittedName>
        <fullName evidence="2">Uncharacterized protein</fullName>
    </submittedName>
</protein>
<proteinExistence type="predicted"/>
<feature type="region of interest" description="Disordered" evidence="1">
    <location>
        <begin position="53"/>
        <end position="92"/>
    </location>
</feature>
<organism evidence="2 3">
    <name type="scientific">Pseudomonas panipatensis</name>
    <dbReference type="NCBI Taxonomy" id="428992"/>
    <lineage>
        <taxon>Bacteria</taxon>
        <taxon>Pseudomonadati</taxon>
        <taxon>Pseudomonadota</taxon>
        <taxon>Gammaproteobacteria</taxon>
        <taxon>Pseudomonadales</taxon>
        <taxon>Pseudomonadaceae</taxon>
        <taxon>Pseudomonas</taxon>
    </lineage>
</organism>
<dbReference type="RefSeq" id="WP_090266800.1">
    <property type="nucleotide sequence ID" value="NZ_FNDS01000011.1"/>
</dbReference>
<sequence>MKYLNVLTGFILTLADGAKREFEAGLQEIEDDLADHWYVAAHSEPLTAKQAKALQAASAAPEPAAEQLAPEPEPAAEPEAPAEPVVDAPTES</sequence>
<dbReference type="OrthoDB" id="6445976at2"/>
<gene>
    <name evidence="2" type="ORF">SAMN05216272_111117</name>
</gene>
<name>A0A1G8LF36_9PSED</name>
<feature type="compositionally biased region" description="Low complexity" evidence="1">
    <location>
        <begin position="53"/>
        <end position="70"/>
    </location>
</feature>